<keyword evidence="1" id="KW-0472">Membrane</keyword>
<dbReference type="RefSeq" id="WP_255027653.1">
    <property type="nucleotide sequence ID" value="NZ_JANDHW010000008.1"/>
</dbReference>
<sequence length="122" mass="14022">MGKDKNILKQFDRKSGFKVPEGYFESFNERLMQQLPEQELNVKSVTLWDRIKPFVYMAAMFAGIALMIRLFVTGSSDGSVMNTGSEMATTVSPESLVDDYILYTQVDDYSLYEYWAENIDSK</sequence>
<evidence type="ECO:0000256" key="1">
    <source>
        <dbReference type="SAM" id="Phobius"/>
    </source>
</evidence>
<name>A0ABT1MJ02_9BACT</name>
<organism evidence="2 3">
    <name type="scientific">Coprobacter tertius</name>
    <dbReference type="NCBI Taxonomy" id="2944915"/>
    <lineage>
        <taxon>Bacteria</taxon>
        <taxon>Pseudomonadati</taxon>
        <taxon>Bacteroidota</taxon>
        <taxon>Bacteroidia</taxon>
        <taxon>Bacteroidales</taxon>
        <taxon>Barnesiellaceae</taxon>
        <taxon>Coprobacter</taxon>
    </lineage>
</organism>
<keyword evidence="1" id="KW-1133">Transmembrane helix</keyword>
<feature type="transmembrane region" description="Helical" evidence="1">
    <location>
        <begin position="54"/>
        <end position="72"/>
    </location>
</feature>
<keyword evidence="1" id="KW-0812">Transmembrane</keyword>
<evidence type="ECO:0000313" key="2">
    <source>
        <dbReference type="EMBL" id="MCP9612359.1"/>
    </source>
</evidence>
<evidence type="ECO:0000313" key="3">
    <source>
        <dbReference type="Proteomes" id="UP001205603"/>
    </source>
</evidence>
<dbReference type="EMBL" id="JANDHW010000008">
    <property type="protein sequence ID" value="MCP9612359.1"/>
    <property type="molecule type" value="Genomic_DNA"/>
</dbReference>
<protein>
    <submittedName>
        <fullName evidence="2">Uncharacterized protein</fullName>
    </submittedName>
</protein>
<dbReference type="Proteomes" id="UP001205603">
    <property type="component" value="Unassembled WGS sequence"/>
</dbReference>
<keyword evidence="3" id="KW-1185">Reference proteome</keyword>
<comment type="caution">
    <text evidence="2">The sequence shown here is derived from an EMBL/GenBank/DDBJ whole genome shotgun (WGS) entry which is preliminary data.</text>
</comment>
<proteinExistence type="predicted"/>
<gene>
    <name evidence="2" type="ORF">NMU02_09665</name>
</gene>
<accession>A0ABT1MJ02</accession>
<reference evidence="2 3" key="1">
    <citation type="submission" date="2022-07" db="EMBL/GenBank/DDBJ databases">
        <title>Fecal culturing of patients with breast cancer.</title>
        <authorList>
            <person name="Teng N.M.Y."/>
            <person name="Kiu R."/>
            <person name="Evans R."/>
            <person name="Baker D.J."/>
            <person name="Zenner C."/>
            <person name="Robinson S.D."/>
            <person name="Hall L.J."/>
        </authorList>
    </citation>
    <scope>NUCLEOTIDE SEQUENCE [LARGE SCALE GENOMIC DNA]</scope>
    <source>
        <strain evidence="2 3">LH1063</strain>
    </source>
</reference>